<sequence>MQYKLILAQEDSPFFRWQLKVFLSAVAKLGISKDDIIFLTQVHGKPTDEFKKFEKYATCFYYEDPKTRFYAPSCKPYLYGKFWEECKENIDRYFFFAEQDMLLTGLPDIDLQPNTWYWSDAGKFIESGKYEHVIGMKPRTTRPGGFHAIGKGVDADFWFKVEEDSIKLFEHMARFVDPAYDIWICEMRAWIWNIWDKGFETDIHSELDYEYGKGPRRNVNLYHHLDARLFNKRDYTTTEPFDTIDQYKANPAFSVSRYIDAIKDCRETFLKKF</sequence>
<proteinExistence type="predicted"/>
<dbReference type="EMBL" id="JAGTXB010000023">
    <property type="protein sequence ID" value="MBS0031616.1"/>
    <property type="molecule type" value="Genomic_DNA"/>
</dbReference>
<protein>
    <recommendedName>
        <fullName evidence="3">DUF5672 domain-containing protein</fullName>
    </recommendedName>
</protein>
<name>A0ABS5J8S9_9BACT</name>
<accession>A0ABS5J8S9</accession>
<dbReference type="RefSeq" id="WP_211976776.1">
    <property type="nucleotide sequence ID" value="NZ_CBFHAM010000052.1"/>
</dbReference>
<evidence type="ECO:0000313" key="1">
    <source>
        <dbReference type="EMBL" id="MBS0031616.1"/>
    </source>
</evidence>
<gene>
    <name evidence="1" type="ORF">KE626_30075</name>
</gene>
<evidence type="ECO:0000313" key="2">
    <source>
        <dbReference type="Proteomes" id="UP000676386"/>
    </source>
</evidence>
<reference evidence="1 2" key="1">
    <citation type="submission" date="2021-04" db="EMBL/GenBank/DDBJ databases">
        <title>Chitinophaga sp. nov., isolated from the rhizosphere soil.</title>
        <authorList>
            <person name="He S."/>
        </authorList>
    </citation>
    <scope>NUCLEOTIDE SEQUENCE [LARGE SCALE GENOMIC DNA]</scope>
    <source>
        <strain evidence="1 2">2R12</strain>
    </source>
</reference>
<evidence type="ECO:0008006" key="3">
    <source>
        <dbReference type="Google" id="ProtNLM"/>
    </source>
</evidence>
<dbReference type="Proteomes" id="UP000676386">
    <property type="component" value="Unassembled WGS sequence"/>
</dbReference>
<comment type="caution">
    <text evidence="1">The sequence shown here is derived from an EMBL/GenBank/DDBJ whole genome shotgun (WGS) entry which is preliminary data.</text>
</comment>
<keyword evidence="2" id="KW-1185">Reference proteome</keyword>
<organism evidence="1 2">
    <name type="scientific">Chitinophaga hostae</name>
    <dbReference type="NCBI Taxonomy" id="2831022"/>
    <lineage>
        <taxon>Bacteria</taxon>
        <taxon>Pseudomonadati</taxon>
        <taxon>Bacteroidota</taxon>
        <taxon>Chitinophagia</taxon>
        <taxon>Chitinophagales</taxon>
        <taxon>Chitinophagaceae</taxon>
        <taxon>Chitinophaga</taxon>
    </lineage>
</organism>